<dbReference type="GO" id="GO:0005975">
    <property type="term" value="P:carbohydrate metabolic process"/>
    <property type="evidence" value="ECO:0007669"/>
    <property type="project" value="InterPro"/>
</dbReference>
<organism evidence="6 7">
    <name type="scientific">Lactuca sativa</name>
    <name type="common">Garden lettuce</name>
    <dbReference type="NCBI Taxonomy" id="4236"/>
    <lineage>
        <taxon>Eukaryota</taxon>
        <taxon>Viridiplantae</taxon>
        <taxon>Streptophyta</taxon>
        <taxon>Embryophyta</taxon>
        <taxon>Tracheophyta</taxon>
        <taxon>Spermatophyta</taxon>
        <taxon>Magnoliopsida</taxon>
        <taxon>eudicotyledons</taxon>
        <taxon>Gunneridae</taxon>
        <taxon>Pentapetalae</taxon>
        <taxon>asterids</taxon>
        <taxon>campanulids</taxon>
        <taxon>Asterales</taxon>
        <taxon>Asteraceae</taxon>
        <taxon>Cichorioideae</taxon>
        <taxon>Cichorieae</taxon>
        <taxon>Lactucinae</taxon>
        <taxon>Lactuca</taxon>
    </lineage>
</organism>
<comment type="caution">
    <text evidence="6">The sequence shown here is derived from an EMBL/GenBank/DDBJ whole genome shotgun (WGS) entry which is preliminary data.</text>
</comment>
<dbReference type="PANTHER" id="PTHR46323:SF2">
    <property type="entry name" value="BETA-GALACTOSIDASE"/>
    <property type="match status" value="1"/>
</dbReference>
<reference evidence="6 7" key="1">
    <citation type="journal article" date="2017" name="Nat. Commun.">
        <title>Genome assembly with in vitro proximity ligation data and whole-genome triplication in lettuce.</title>
        <authorList>
            <person name="Reyes-Chin-Wo S."/>
            <person name="Wang Z."/>
            <person name="Yang X."/>
            <person name="Kozik A."/>
            <person name="Arikit S."/>
            <person name="Song C."/>
            <person name="Xia L."/>
            <person name="Froenicke L."/>
            <person name="Lavelle D.O."/>
            <person name="Truco M.J."/>
            <person name="Xia R."/>
            <person name="Zhu S."/>
            <person name="Xu C."/>
            <person name="Xu H."/>
            <person name="Xu X."/>
            <person name="Cox K."/>
            <person name="Korf I."/>
            <person name="Meyers B.C."/>
            <person name="Michelmore R.W."/>
        </authorList>
    </citation>
    <scope>NUCLEOTIDE SEQUENCE [LARGE SCALE GENOMIC DNA]</scope>
    <source>
        <strain evidence="7">cv. Salinas</strain>
        <tissue evidence="6">Seedlings</tissue>
    </source>
</reference>
<proteinExistence type="predicted"/>
<dbReference type="AlphaFoldDB" id="A0A9R1XX31"/>
<dbReference type="InterPro" id="IPR017853">
    <property type="entry name" value="GH"/>
</dbReference>
<feature type="domain" description="Glycoside hydrolase family 2 catalytic" evidence="5">
    <location>
        <begin position="72"/>
        <end position="154"/>
    </location>
</feature>
<dbReference type="Proteomes" id="UP000235145">
    <property type="component" value="Unassembled WGS sequence"/>
</dbReference>
<name>A0A9R1XX31_LACSA</name>
<evidence type="ECO:0000256" key="4">
    <source>
        <dbReference type="ARBA" id="ARBA00023295"/>
    </source>
</evidence>
<keyword evidence="4" id="KW-0326">Glycosidase</keyword>
<evidence type="ECO:0000256" key="2">
    <source>
        <dbReference type="ARBA" id="ARBA00012756"/>
    </source>
</evidence>
<keyword evidence="7" id="KW-1185">Reference proteome</keyword>
<gene>
    <name evidence="6" type="ORF">LSAT_V11C100044800</name>
</gene>
<dbReference type="InterPro" id="IPR050347">
    <property type="entry name" value="Bact_Beta-galactosidase"/>
</dbReference>
<dbReference type="EMBL" id="NBSK02000001">
    <property type="protein sequence ID" value="KAJ0226204.1"/>
    <property type="molecule type" value="Genomic_DNA"/>
</dbReference>
<dbReference type="EC" id="3.2.1.23" evidence="2"/>
<keyword evidence="3" id="KW-0378">Hydrolase</keyword>
<dbReference type="GO" id="GO:0004565">
    <property type="term" value="F:beta-galactosidase activity"/>
    <property type="evidence" value="ECO:0007669"/>
    <property type="project" value="UniProtKB-EC"/>
</dbReference>
<evidence type="ECO:0000313" key="7">
    <source>
        <dbReference type="Proteomes" id="UP000235145"/>
    </source>
</evidence>
<sequence>MEEAAKAYMKVHETQEDVRSSEMAAIIKRQEAQALMETAEARAATTGLKLFLNFALGLYAGWIRGKDPSRVVHYEYWEAIDSTFGLQGGFIWDWVDQVETHLLSFIKLGYVLKENANGSKYWAYGGDFGVTPNDLNFCLNGLIWPDRIPHPALNGDYYNFFA</sequence>
<dbReference type="SUPFAM" id="SSF51445">
    <property type="entry name" value="(Trans)glycosidases"/>
    <property type="match status" value="1"/>
</dbReference>
<comment type="catalytic activity">
    <reaction evidence="1">
        <text>Hydrolysis of terminal non-reducing beta-D-galactose residues in beta-D-galactosides.</text>
        <dbReference type="EC" id="3.2.1.23"/>
    </reaction>
</comment>
<evidence type="ECO:0000256" key="1">
    <source>
        <dbReference type="ARBA" id="ARBA00001412"/>
    </source>
</evidence>
<dbReference type="Pfam" id="PF02836">
    <property type="entry name" value="Glyco_hydro_2_C"/>
    <property type="match status" value="1"/>
</dbReference>
<evidence type="ECO:0000313" key="6">
    <source>
        <dbReference type="EMBL" id="KAJ0226204.1"/>
    </source>
</evidence>
<evidence type="ECO:0000256" key="3">
    <source>
        <dbReference type="ARBA" id="ARBA00022801"/>
    </source>
</evidence>
<accession>A0A9R1XX31</accession>
<dbReference type="Gene3D" id="3.20.20.80">
    <property type="entry name" value="Glycosidases"/>
    <property type="match status" value="1"/>
</dbReference>
<dbReference type="InterPro" id="IPR006103">
    <property type="entry name" value="Glyco_hydro_2_cat"/>
</dbReference>
<dbReference type="PANTHER" id="PTHR46323">
    <property type="entry name" value="BETA-GALACTOSIDASE"/>
    <property type="match status" value="1"/>
</dbReference>
<evidence type="ECO:0000259" key="5">
    <source>
        <dbReference type="Pfam" id="PF02836"/>
    </source>
</evidence>
<protein>
    <recommendedName>
        <fullName evidence="2">beta-galactosidase</fullName>
        <ecNumber evidence="2">3.2.1.23</ecNumber>
    </recommendedName>
</protein>